<comment type="similarity">
    <text evidence="1">Belongs to the UPF0065 (bug) family.</text>
</comment>
<dbReference type="RefSeq" id="WP_073374846.1">
    <property type="nucleotide sequence ID" value="NZ_FQXS01000007.1"/>
</dbReference>
<dbReference type="Proteomes" id="UP000184139">
    <property type="component" value="Unassembled WGS sequence"/>
</dbReference>
<dbReference type="Gene3D" id="3.40.190.10">
    <property type="entry name" value="Periplasmic binding protein-like II"/>
    <property type="match status" value="1"/>
</dbReference>
<gene>
    <name evidence="3" type="ORF">SAMN02745124_01519</name>
</gene>
<evidence type="ECO:0000313" key="3">
    <source>
        <dbReference type="EMBL" id="SHH70741.1"/>
    </source>
</evidence>
<dbReference type="PANTHER" id="PTHR42928:SF5">
    <property type="entry name" value="BLR1237 PROTEIN"/>
    <property type="match status" value="1"/>
</dbReference>
<accession>A0A1M5V6B1</accession>
<evidence type="ECO:0000313" key="4">
    <source>
        <dbReference type="Proteomes" id="UP000184139"/>
    </source>
</evidence>
<dbReference type="InterPro" id="IPR005064">
    <property type="entry name" value="BUG"/>
</dbReference>
<dbReference type="CDD" id="cd07012">
    <property type="entry name" value="PBP2_Bug_TTT"/>
    <property type="match status" value="1"/>
</dbReference>
<name>A0A1M5V6B1_9BACT</name>
<keyword evidence="2" id="KW-0732">Signal</keyword>
<keyword evidence="3" id="KW-0675">Receptor</keyword>
<dbReference type="PANTHER" id="PTHR42928">
    <property type="entry name" value="TRICARBOXYLATE-BINDING PROTEIN"/>
    <property type="match status" value="1"/>
</dbReference>
<dbReference type="EMBL" id="FQXS01000007">
    <property type="protein sequence ID" value="SHH70741.1"/>
    <property type="molecule type" value="Genomic_DNA"/>
</dbReference>
<dbReference type="InterPro" id="IPR042100">
    <property type="entry name" value="Bug_dom1"/>
</dbReference>
<feature type="signal peptide" evidence="2">
    <location>
        <begin position="1"/>
        <end position="21"/>
    </location>
</feature>
<reference evidence="3 4" key="1">
    <citation type="submission" date="2016-11" db="EMBL/GenBank/DDBJ databases">
        <authorList>
            <person name="Jaros S."/>
            <person name="Januszkiewicz K."/>
            <person name="Wedrychowicz H."/>
        </authorList>
    </citation>
    <scope>NUCLEOTIDE SEQUENCE [LARGE SCALE GENOMIC DNA]</scope>
    <source>
        <strain evidence="3 4">DSM 9705</strain>
    </source>
</reference>
<feature type="chain" id="PRO_5012545032" evidence="2">
    <location>
        <begin position="22"/>
        <end position="314"/>
    </location>
</feature>
<protein>
    <submittedName>
        <fullName evidence="3">Tripartite-type tricarboxylate transporter, receptor component TctC</fullName>
    </submittedName>
</protein>
<dbReference type="AlphaFoldDB" id="A0A1M5V6B1"/>
<dbReference type="Pfam" id="PF03401">
    <property type="entry name" value="TctC"/>
    <property type="match status" value="1"/>
</dbReference>
<organism evidence="3 4">
    <name type="scientific">Desulfofustis glycolicus DSM 9705</name>
    <dbReference type="NCBI Taxonomy" id="1121409"/>
    <lineage>
        <taxon>Bacteria</taxon>
        <taxon>Pseudomonadati</taxon>
        <taxon>Thermodesulfobacteriota</taxon>
        <taxon>Desulfobulbia</taxon>
        <taxon>Desulfobulbales</taxon>
        <taxon>Desulfocapsaceae</taxon>
        <taxon>Desulfofustis</taxon>
    </lineage>
</organism>
<dbReference type="Gene3D" id="3.40.190.150">
    <property type="entry name" value="Bordetella uptake gene, domain 1"/>
    <property type="match status" value="1"/>
</dbReference>
<dbReference type="STRING" id="1121409.SAMN02745124_01519"/>
<keyword evidence="4" id="KW-1185">Reference proteome</keyword>
<dbReference type="SUPFAM" id="SSF53850">
    <property type="entry name" value="Periplasmic binding protein-like II"/>
    <property type="match status" value="1"/>
</dbReference>
<proteinExistence type="inferred from homology"/>
<sequence>MLRKLLFAAIALTLLAGNALAGAFPDRTITVVIPFGAGGETDIVARVLAKEMEAIAGVTVAPKNIVGASGMNGCKAVVSAKPDGYTVGVIPSAPLVMHPHMRELPYTLDNFNIIGRISYDPYVVLVRKDSPWNTLGEMVQEMKANPGKFHWASAGAGSVPYFAGKDLFLSFDLDVKHVPFQGDAGALQAMAAERVNVYTSTAGVLNKHDLKALAILAPQASEKLPGLPPVTDSGKEVFYSQFLTLVAPQGLPTDVQQKLEELLKQAVASTGFVADLNKLGMTSAFLDSATAKDFVLAEYERNGKNIKMLLEKAD</sequence>
<evidence type="ECO:0000256" key="1">
    <source>
        <dbReference type="ARBA" id="ARBA00006987"/>
    </source>
</evidence>
<dbReference type="PIRSF" id="PIRSF017082">
    <property type="entry name" value="YflP"/>
    <property type="match status" value="1"/>
</dbReference>
<dbReference type="OrthoDB" id="8677378at2"/>
<evidence type="ECO:0000256" key="2">
    <source>
        <dbReference type="SAM" id="SignalP"/>
    </source>
</evidence>